<organism evidence="1 2">
    <name type="scientific">Microbacterium salsuginis</name>
    <dbReference type="NCBI Taxonomy" id="2722803"/>
    <lineage>
        <taxon>Bacteria</taxon>
        <taxon>Bacillati</taxon>
        <taxon>Actinomycetota</taxon>
        <taxon>Actinomycetes</taxon>
        <taxon>Micrococcales</taxon>
        <taxon>Microbacteriaceae</taxon>
        <taxon>Microbacterium</taxon>
    </lineage>
</organism>
<proteinExistence type="predicted"/>
<dbReference type="RefSeq" id="WP_168911065.1">
    <property type="nucleotide sequence ID" value="NZ_JABACI010000001.1"/>
</dbReference>
<gene>
    <name evidence="1" type="ORF">HF576_01805</name>
</gene>
<dbReference type="Proteomes" id="UP001429745">
    <property type="component" value="Unassembled WGS sequence"/>
</dbReference>
<dbReference type="EMBL" id="JABACI010000001">
    <property type="protein sequence ID" value="NLP82573.1"/>
    <property type="molecule type" value="Genomic_DNA"/>
</dbReference>
<evidence type="ECO:0000313" key="2">
    <source>
        <dbReference type="Proteomes" id="UP001429745"/>
    </source>
</evidence>
<protein>
    <submittedName>
        <fullName evidence="1">Uncharacterized protein</fullName>
    </submittedName>
</protein>
<comment type="caution">
    <text evidence="1">The sequence shown here is derived from an EMBL/GenBank/DDBJ whole genome shotgun (WGS) entry which is preliminary data.</text>
</comment>
<name>A0ABX1K6D5_9MICO</name>
<sequence length="147" mass="16139">MAGRTQVFLAADSTMALRADASTSAVVANEFPVSQFDWGFSDECRWTVGVEQVLGAPTSWQLKPVLQFAVMHTTGQRLTKPRWYDVPLDQVEALTREGADFAMMSAAPSAQSRSLVGYGKWMRIVLKPTFEGGTDPRLLVALIAETK</sequence>
<evidence type="ECO:0000313" key="1">
    <source>
        <dbReference type="EMBL" id="NLP82573.1"/>
    </source>
</evidence>
<keyword evidence="2" id="KW-1185">Reference proteome</keyword>
<reference evidence="1 2" key="1">
    <citation type="submission" date="2020-04" db="EMBL/GenBank/DDBJ databases">
        <title>CFH 90308 Microbacterium sp.</title>
        <authorList>
            <person name="Nie G."/>
            <person name="Ming H."/>
            <person name="Xia T."/>
        </authorList>
    </citation>
    <scope>NUCLEOTIDE SEQUENCE [LARGE SCALE GENOMIC DNA]</scope>
    <source>
        <strain evidence="1 2">CFH 90308</strain>
    </source>
</reference>
<accession>A0ABX1K6D5</accession>